<evidence type="ECO:0000313" key="3">
    <source>
        <dbReference type="EMBL" id="AYG81254.1"/>
    </source>
</evidence>
<proteinExistence type="predicted"/>
<dbReference type="EMBL" id="CP032698">
    <property type="protein sequence ID" value="AYG81254.1"/>
    <property type="molecule type" value="Genomic_DNA"/>
</dbReference>
<dbReference type="InterPro" id="IPR010982">
    <property type="entry name" value="Lambda_DNA-bd_dom_sf"/>
</dbReference>
<dbReference type="KEGG" id="shun:DWB77_03396"/>
<name>A0A387HCT2_9ACTN</name>
<dbReference type="InterPro" id="IPR001387">
    <property type="entry name" value="Cro/C1-type_HTH"/>
</dbReference>
<evidence type="ECO:0000256" key="1">
    <source>
        <dbReference type="SAM" id="MobiDB-lite"/>
    </source>
</evidence>
<reference evidence="3 4" key="1">
    <citation type="submission" date="2018-10" db="EMBL/GenBank/DDBJ databases">
        <title>Relationship between Morphology and Antimicrobial Activity in Streptomyces.</title>
        <authorList>
            <person name="Kang H.J."/>
            <person name="Kim S.B."/>
        </authorList>
    </citation>
    <scope>NUCLEOTIDE SEQUENCE [LARGE SCALE GENOMIC DNA]</scope>
    <source>
        <strain evidence="3 4">BH38</strain>
    </source>
</reference>
<keyword evidence="2" id="KW-0472">Membrane</keyword>
<dbReference type="RefSeq" id="WP_120722044.1">
    <property type="nucleotide sequence ID" value="NZ_CP032698.1"/>
</dbReference>
<organism evidence="3 4">
    <name type="scientific">Streptomyces hundungensis</name>
    <dbReference type="NCBI Taxonomy" id="1077946"/>
    <lineage>
        <taxon>Bacteria</taxon>
        <taxon>Bacillati</taxon>
        <taxon>Actinomycetota</taxon>
        <taxon>Actinomycetes</taxon>
        <taxon>Kitasatosporales</taxon>
        <taxon>Streptomycetaceae</taxon>
        <taxon>Streptomyces</taxon>
    </lineage>
</organism>
<keyword evidence="4" id="KW-1185">Reference proteome</keyword>
<dbReference type="AlphaFoldDB" id="A0A387HCT2"/>
<dbReference type="GO" id="GO:0003677">
    <property type="term" value="F:DNA binding"/>
    <property type="evidence" value="ECO:0007669"/>
    <property type="project" value="InterPro"/>
</dbReference>
<keyword evidence="2" id="KW-1133">Transmembrane helix</keyword>
<keyword evidence="2" id="KW-0812">Transmembrane</keyword>
<dbReference type="SUPFAM" id="SSF47413">
    <property type="entry name" value="lambda repressor-like DNA-binding domains"/>
    <property type="match status" value="1"/>
</dbReference>
<dbReference type="CDD" id="cd00093">
    <property type="entry name" value="HTH_XRE"/>
    <property type="match status" value="1"/>
</dbReference>
<feature type="compositionally biased region" description="Low complexity" evidence="1">
    <location>
        <begin position="199"/>
        <end position="237"/>
    </location>
</feature>
<gene>
    <name evidence="3" type="ORF">DWB77_03396</name>
</gene>
<evidence type="ECO:0008006" key="5">
    <source>
        <dbReference type="Google" id="ProtNLM"/>
    </source>
</evidence>
<feature type="region of interest" description="Disordered" evidence="1">
    <location>
        <begin position="175"/>
        <end position="246"/>
    </location>
</feature>
<feature type="compositionally biased region" description="Low complexity" evidence="1">
    <location>
        <begin position="175"/>
        <end position="186"/>
    </location>
</feature>
<evidence type="ECO:0000313" key="4">
    <source>
        <dbReference type="Proteomes" id="UP000271554"/>
    </source>
</evidence>
<feature type="compositionally biased region" description="Low complexity" evidence="1">
    <location>
        <begin position="95"/>
        <end position="105"/>
    </location>
</feature>
<accession>A0A387HCT2</accession>
<dbReference type="Pfam" id="PF13560">
    <property type="entry name" value="HTH_31"/>
    <property type="match status" value="1"/>
</dbReference>
<sequence length="455" mass="47594">MATTESEQFAALLRELKDRSGRSYGVLAGRLHMSTSTLHRYCNGDAVPNEYAPVERLARLCGASPEESVELHRRWILADEARRRARGTTPPQPPAATAAAAESTPENPPGAAPTEPTEPTPPVDAELPAVGPAVAGKRVRRPGLPGRRLSKRTRLALIGAAVVAVAVPVTALATLSDRPSGSGSSSDTVADAGTSTPLGTRSAARPSASASPSPGASGSPSPSGSSAAPSVPGTPVSKGQKKQAPVEGVPLSVGIGSYDWDGPCGKFFLLDQKPGAVPPPPTNEQDRRAWARALGGVDGGELKLELAATGKTQDAVVITGIDVRVVGRQAPLDWTAYSMGSGCGGVVEPQSFDIDLDAAQPVTKPVAGRQADGKVPARDFPFKVSTSDPEVFDLNVHTEAHDVSWYLEVSWSSGDRSDKIRVDDHGKPFHTSAIKGRPAYEYRLDTNVWDHLDIG</sequence>
<feature type="region of interest" description="Disordered" evidence="1">
    <location>
        <begin position="82"/>
        <end position="146"/>
    </location>
</feature>
<protein>
    <recommendedName>
        <fullName evidence="5">HTH cro/C1-type domain-containing protein</fullName>
    </recommendedName>
</protein>
<feature type="transmembrane region" description="Helical" evidence="2">
    <location>
        <begin position="155"/>
        <end position="175"/>
    </location>
</feature>
<feature type="compositionally biased region" description="Pro residues" evidence="1">
    <location>
        <begin position="106"/>
        <end position="122"/>
    </location>
</feature>
<evidence type="ECO:0000256" key="2">
    <source>
        <dbReference type="SAM" id="Phobius"/>
    </source>
</evidence>
<dbReference type="OrthoDB" id="3359627at2"/>
<dbReference type="Proteomes" id="UP000271554">
    <property type="component" value="Chromosome"/>
</dbReference>